<feature type="signal peptide" evidence="1">
    <location>
        <begin position="1"/>
        <end position="20"/>
    </location>
</feature>
<feature type="chain" id="PRO_5046547080" evidence="1">
    <location>
        <begin position="21"/>
        <end position="864"/>
    </location>
</feature>
<evidence type="ECO:0000313" key="3">
    <source>
        <dbReference type="Proteomes" id="UP001165653"/>
    </source>
</evidence>
<reference evidence="2" key="1">
    <citation type="submission" date="2022-10" db="EMBL/GenBank/DDBJ databases">
        <title>Luteolibacter sp. GHJ8, whole genome shotgun sequencing project.</title>
        <authorList>
            <person name="Zhao G."/>
            <person name="Shen L."/>
        </authorList>
    </citation>
    <scope>NUCLEOTIDE SEQUENCE</scope>
    <source>
        <strain evidence="2">GHJ8</strain>
    </source>
</reference>
<dbReference type="InterPro" id="IPR011990">
    <property type="entry name" value="TPR-like_helical_dom_sf"/>
</dbReference>
<keyword evidence="1" id="KW-0732">Signal</keyword>
<dbReference type="Proteomes" id="UP001165653">
    <property type="component" value="Unassembled WGS sequence"/>
</dbReference>
<sequence length="864" mass="92192">MLFRRTVTVLPLLFALAAAAAPKPAAIPAYKDGLDAMAAHLWDIAATRFESALTTPELDETGKRTILLRLAETHVRAGRTEAALKVLDDPILAADPALAFWKAQALTTSGRFAEALALLDEKATVATAPHYQEALFTRAALQESLGDPGGALEALSILAKEKDAATVLRAKMNIAAILLEQGKADEALTALPSPNLKMNSQERARSEILRAQAELGKGENQAAIGLFSSVLEKSEDPAYRIYRHEAAAGLAKAQLASGNRSAATDDLLAFIEQERSAPKFGEVFTILLNCLPEPLTTDDAILTRLREWSPPPPLAVPPAGIVGGSGTPSASDVSAVWPAGVATANELGTQALFHLALGLRREGSADSKSSARRLLARLRIEYPGHPLSDRALLEMIRWDLQDNRKEQAQAALAALESSEVPASLRAGASIAAASSAFSTGDFKLAADEIEKASALLEGDALREATLNAAVTRLATGDLAGFEALAEARGKDPRIADDLALERALFLTSVRDPSALGALDRFILDHPQHPRLAEARLAAAHAALDALPPDPAFAKAQIESISAEDAAKLPQADLALAGIRLAEREKRWADAAGLAAAFLKQYPADPGANAVRFELGSALFENKDYNDARLALNEVAKTTDSPLAAPALFLAGRASALVGTNQAQEESLAIFDKLIATNGPLADVARLEKARVLITLKRLDGAAAELQPWFDTMKKDAPLRVTTGLLLGDALYPYNSASSDIAKLERALALYEDLLASLPADSSRRFEIEYRRGMVIEELPLTTENSDKALDVYFSVLQAAAKSPPADWQWVDKCGVRARALLETLQKWEAAIGVAQKHGMLPSPGATEARARATALKQEHFIWDK</sequence>
<keyword evidence="3" id="KW-1185">Reference proteome</keyword>
<gene>
    <name evidence="2" type="ORF">OJ996_13915</name>
</gene>
<dbReference type="SUPFAM" id="SSF48452">
    <property type="entry name" value="TPR-like"/>
    <property type="match status" value="2"/>
</dbReference>
<protein>
    <submittedName>
        <fullName evidence="2">Tetratricopeptide repeat protein</fullName>
    </submittedName>
</protein>
<organism evidence="2 3">
    <name type="scientific">Luteolibacter rhizosphaerae</name>
    <dbReference type="NCBI Taxonomy" id="2989719"/>
    <lineage>
        <taxon>Bacteria</taxon>
        <taxon>Pseudomonadati</taxon>
        <taxon>Verrucomicrobiota</taxon>
        <taxon>Verrucomicrobiia</taxon>
        <taxon>Verrucomicrobiales</taxon>
        <taxon>Verrucomicrobiaceae</taxon>
        <taxon>Luteolibacter</taxon>
    </lineage>
</organism>
<dbReference type="Gene3D" id="1.25.40.10">
    <property type="entry name" value="Tetratricopeptide repeat domain"/>
    <property type="match status" value="2"/>
</dbReference>
<dbReference type="Pfam" id="PF13432">
    <property type="entry name" value="TPR_16"/>
    <property type="match status" value="2"/>
</dbReference>
<proteinExistence type="predicted"/>
<evidence type="ECO:0000313" key="2">
    <source>
        <dbReference type="EMBL" id="MCW1914679.1"/>
    </source>
</evidence>
<evidence type="ECO:0000256" key="1">
    <source>
        <dbReference type="SAM" id="SignalP"/>
    </source>
</evidence>
<dbReference type="RefSeq" id="WP_264514215.1">
    <property type="nucleotide sequence ID" value="NZ_JAPDDR010000006.1"/>
</dbReference>
<comment type="caution">
    <text evidence="2">The sequence shown here is derived from an EMBL/GenBank/DDBJ whole genome shotgun (WGS) entry which is preliminary data.</text>
</comment>
<dbReference type="EMBL" id="JAPDDR010000006">
    <property type="protein sequence ID" value="MCW1914679.1"/>
    <property type="molecule type" value="Genomic_DNA"/>
</dbReference>
<name>A0ABT3G544_9BACT</name>
<accession>A0ABT3G544</accession>